<proteinExistence type="predicted"/>
<protein>
    <submittedName>
        <fullName evidence="1">Uncharacterized protein</fullName>
    </submittedName>
</protein>
<dbReference type="Proteomes" id="UP000769157">
    <property type="component" value="Unassembled WGS sequence"/>
</dbReference>
<evidence type="ECO:0000313" key="2">
    <source>
        <dbReference type="Proteomes" id="UP000769157"/>
    </source>
</evidence>
<name>A0A9P8NWL5_9ASCO</name>
<accession>A0A9P8NWL5</accession>
<sequence>MVCQLRVHSLVTFVQNNKEQVESRHDRRSHGQIALQTNFRVVSSSNRVSSGQYGGSGVQGGLNTGLGDGDCLLFHGFVDSNLV</sequence>
<dbReference type="EMBL" id="JAEUBE010000504">
    <property type="protein sequence ID" value="KAH3660537.1"/>
    <property type="molecule type" value="Genomic_DNA"/>
</dbReference>
<dbReference type="GeneID" id="70239087"/>
<organism evidence="1 2">
    <name type="scientific">Ogataea philodendri</name>
    <dbReference type="NCBI Taxonomy" id="1378263"/>
    <lineage>
        <taxon>Eukaryota</taxon>
        <taxon>Fungi</taxon>
        <taxon>Dikarya</taxon>
        <taxon>Ascomycota</taxon>
        <taxon>Saccharomycotina</taxon>
        <taxon>Pichiomycetes</taxon>
        <taxon>Pichiales</taxon>
        <taxon>Pichiaceae</taxon>
        <taxon>Ogataea</taxon>
    </lineage>
</organism>
<evidence type="ECO:0000313" key="1">
    <source>
        <dbReference type="EMBL" id="KAH3660537.1"/>
    </source>
</evidence>
<gene>
    <name evidence="1" type="ORF">OGAPHI_007123</name>
</gene>
<dbReference type="AlphaFoldDB" id="A0A9P8NWL5"/>
<reference evidence="1" key="1">
    <citation type="journal article" date="2021" name="Open Biol.">
        <title>Shared evolutionary footprints suggest mitochondrial oxidative damage underlies multiple complex I losses in fungi.</title>
        <authorList>
            <person name="Schikora-Tamarit M.A."/>
            <person name="Marcet-Houben M."/>
            <person name="Nosek J."/>
            <person name="Gabaldon T."/>
        </authorList>
    </citation>
    <scope>NUCLEOTIDE SEQUENCE</scope>
    <source>
        <strain evidence="1">CBS6075</strain>
    </source>
</reference>
<dbReference type="RefSeq" id="XP_046058240.1">
    <property type="nucleotide sequence ID" value="XM_046208485.1"/>
</dbReference>
<comment type="caution">
    <text evidence="1">The sequence shown here is derived from an EMBL/GenBank/DDBJ whole genome shotgun (WGS) entry which is preliminary data.</text>
</comment>
<reference evidence="1" key="2">
    <citation type="submission" date="2021-01" db="EMBL/GenBank/DDBJ databases">
        <authorList>
            <person name="Schikora-Tamarit M.A."/>
        </authorList>
    </citation>
    <scope>NUCLEOTIDE SEQUENCE</scope>
    <source>
        <strain evidence="1">CBS6075</strain>
    </source>
</reference>
<keyword evidence="2" id="KW-1185">Reference proteome</keyword>
<dbReference type="OrthoDB" id="10641251at2759"/>